<reference evidence="3" key="1">
    <citation type="submission" date="2021-06" db="EMBL/GenBank/DDBJ databases">
        <authorList>
            <person name="Hodson N. C."/>
            <person name="Mongue J. A."/>
            <person name="Jaron S. K."/>
        </authorList>
    </citation>
    <scope>NUCLEOTIDE SEQUENCE</scope>
</reference>
<feature type="transmembrane region" description="Helical" evidence="1">
    <location>
        <begin position="12"/>
        <end position="42"/>
    </location>
</feature>
<evidence type="ECO:0000259" key="2">
    <source>
        <dbReference type="Pfam" id="PF06974"/>
    </source>
</evidence>
<dbReference type="AlphaFoldDB" id="A0A8J2JM13"/>
<comment type="caution">
    <text evidence="3">The sequence shown here is derived from an EMBL/GenBank/DDBJ whole genome shotgun (WGS) entry which is preliminary data.</text>
</comment>
<dbReference type="PANTHER" id="PTHR31650">
    <property type="entry name" value="O-ACYLTRANSFERASE (WSD1-LIKE) FAMILY PROTEIN"/>
    <property type="match status" value="1"/>
</dbReference>
<dbReference type="EMBL" id="CAJVCH010079377">
    <property type="protein sequence ID" value="CAG7721432.1"/>
    <property type="molecule type" value="Genomic_DNA"/>
</dbReference>
<organism evidence="3 4">
    <name type="scientific">Allacma fusca</name>
    <dbReference type="NCBI Taxonomy" id="39272"/>
    <lineage>
        <taxon>Eukaryota</taxon>
        <taxon>Metazoa</taxon>
        <taxon>Ecdysozoa</taxon>
        <taxon>Arthropoda</taxon>
        <taxon>Hexapoda</taxon>
        <taxon>Collembola</taxon>
        <taxon>Symphypleona</taxon>
        <taxon>Sminthuridae</taxon>
        <taxon>Allacma</taxon>
    </lineage>
</organism>
<dbReference type="GO" id="GO:0005886">
    <property type="term" value="C:plasma membrane"/>
    <property type="evidence" value="ECO:0007669"/>
    <property type="project" value="TreeGrafter"/>
</dbReference>
<keyword evidence="1" id="KW-0472">Membrane</keyword>
<sequence length="498" mass="56701">MFEILLKAGNFLLLLVLFLPLFIISVVFITPVLCVLLLYRLVVWLMVRIFRRDLHSFITGLNANFTSDYPERANYNIIVGVVVAGTISSERTRQLFQERVLYLRNEKGQLVYQRLQQSWTYFMGYAFWRNDPLFELSNHIRDYDYAGDLSLPEKCTEQVLTQVWSKLATAPWKSLQSPWEVLTVPEYYPSGKTERHTLIIFRVNHIHCDAYSIVTLFRHLYNTPMEMPKPTHNQKERTVVSIWERLKLVLAIPYNMAEFFRSVTRGRVIGGLTSRENTHCSISSKIHVDDIKSIKNAHNVGYSTVVYSAVLGAVAQGLKNAGRDPQAKLDLAYVLLLPNHPGGWSCHTTVGVADMPCYSKSAKERLHETQRILMNSLSSSRPASVIYFARIISLIPTRIIRKISKFIKTFGPSCIITNFPPTLSKEYVDGLEMVDVFVALSVHESIGLVVSSVGVSGEQRFAFFLDKSIFGDDTSALKIAELFEQELETLRALNDTEV</sequence>
<dbReference type="Pfam" id="PF06974">
    <property type="entry name" value="WS_DGAT_C"/>
    <property type="match status" value="1"/>
</dbReference>
<keyword evidence="4" id="KW-1185">Reference proteome</keyword>
<protein>
    <recommendedName>
        <fullName evidence="2">O-acyltransferase WSD1 C-terminal domain-containing protein</fullName>
    </recommendedName>
</protein>
<evidence type="ECO:0000313" key="4">
    <source>
        <dbReference type="Proteomes" id="UP000708208"/>
    </source>
</evidence>
<evidence type="ECO:0000256" key="1">
    <source>
        <dbReference type="SAM" id="Phobius"/>
    </source>
</evidence>
<dbReference type="InterPro" id="IPR009721">
    <property type="entry name" value="O-acyltransferase_WSD1_C"/>
</dbReference>
<name>A0A8J2JM13_9HEXA</name>
<dbReference type="GO" id="GO:0019432">
    <property type="term" value="P:triglyceride biosynthetic process"/>
    <property type="evidence" value="ECO:0007669"/>
    <property type="project" value="TreeGrafter"/>
</dbReference>
<dbReference type="GO" id="GO:0008374">
    <property type="term" value="F:O-acyltransferase activity"/>
    <property type="evidence" value="ECO:0007669"/>
    <property type="project" value="InterPro"/>
</dbReference>
<keyword evidence="1" id="KW-0812">Transmembrane</keyword>
<keyword evidence="1" id="KW-1133">Transmembrane helix</keyword>
<gene>
    <name evidence="3" type="ORF">AFUS01_LOCUS10647</name>
</gene>
<accession>A0A8J2JM13</accession>
<dbReference type="InterPro" id="IPR045034">
    <property type="entry name" value="O-acyltransferase_WSD1-like"/>
</dbReference>
<dbReference type="Proteomes" id="UP000708208">
    <property type="component" value="Unassembled WGS sequence"/>
</dbReference>
<evidence type="ECO:0000313" key="3">
    <source>
        <dbReference type="EMBL" id="CAG7721432.1"/>
    </source>
</evidence>
<feature type="domain" description="O-acyltransferase WSD1 C-terminal" evidence="2">
    <location>
        <begin position="352"/>
        <end position="490"/>
    </location>
</feature>
<proteinExistence type="predicted"/>
<dbReference type="OrthoDB" id="619536at2759"/>
<dbReference type="PANTHER" id="PTHR31650:SF1">
    <property type="entry name" value="WAX ESTER SYNTHASE_DIACYLGLYCEROL ACYLTRANSFERASE 4-RELATED"/>
    <property type="match status" value="1"/>
</dbReference>